<evidence type="ECO:0000256" key="5">
    <source>
        <dbReference type="ARBA" id="ARBA00038359"/>
    </source>
</evidence>
<protein>
    <recommendedName>
        <fullName evidence="7">Rhodopsin domain-containing protein</fullName>
    </recommendedName>
</protein>
<dbReference type="EMBL" id="JAGMWT010000002">
    <property type="protein sequence ID" value="KAH7135116.1"/>
    <property type="molecule type" value="Genomic_DNA"/>
</dbReference>
<evidence type="ECO:0000256" key="3">
    <source>
        <dbReference type="ARBA" id="ARBA00022989"/>
    </source>
</evidence>
<organism evidence="8 9">
    <name type="scientific">Dendryphion nanum</name>
    <dbReference type="NCBI Taxonomy" id="256645"/>
    <lineage>
        <taxon>Eukaryota</taxon>
        <taxon>Fungi</taxon>
        <taxon>Dikarya</taxon>
        <taxon>Ascomycota</taxon>
        <taxon>Pezizomycotina</taxon>
        <taxon>Dothideomycetes</taxon>
        <taxon>Pleosporomycetidae</taxon>
        <taxon>Pleosporales</taxon>
        <taxon>Torulaceae</taxon>
        <taxon>Dendryphion</taxon>
    </lineage>
</organism>
<reference evidence="8" key="1">
    <citation type="journal article" date="2021" name="Nat. Commun.">
        <title>Genetic determinants of endophytism in the Arabidopsis root mycobiome.</title>
        <authorList>
            <person name="Mesny F."/>
            <person name="Miyauchi S."/>
            <person name="Thiergart T."/>
            <person name="Pickel B."/>
            <person name="Atanasova L."/>
            <person name="Karlsson M."/>
            <person name="Huettel B."/>
            <person name="Barry K.W."/>
            <person name="Haridas S."/>
            <person name="Chen C."/>
            <person name="Bauer D."/>
            <person name="Andreopoulos W."/>
            <person name="Pangilinan J."/>
            <person name="LaButti K."/>
            <person name="Riley R."/>
            <person name="Lipzen A."/>
            <person name="Clum A."/>
            <person name="Drula E."/>
            <person name="Henrissat B."/>
            <person name="Kohler A."/>
            <person name="Grigoriev I.V."/>
            <person name="Martin F.M."/>
            <person name="Hacquard S."/>
        </authorList>
    </citation>
    <scope>NUCLEOTIDE SEQUENCE</scope>
    <source>
        <strain evidence="8">MPI-CAGE-CH-0243</strain>
    </source>
</reference>
<dbReference type="PANTHER" id="PTHR33048">
    <property type="entry name" value="PTH11-LIKE INTEGRAL MEMBRANE PROTEIN (AFU_ORTHOLOGUE AFUA_5G11245)"/>
    <property type="match status" value="1"/>
</dbReference>
<comment type="similarity">
    <text evidence="5">Belongs to the SAT4 family.</text>
</comment>
<proteinExistence type="inferred from homology"/>
<dbReference type="GO" id="GO:0016020">
    <property type="term" value="C:membrane"/>
    <property type="evidence" value="ECO:0007669"/>
    <property type="project" value="UniProtKB-SubCell"/>
</dbReference>
<feature type="transmembrane region" description="Helical" evidence="6">
    <location>
        <begin position="110"/>
        <end position="133"/>
    </location>
</feature>
<name>A0A9P9EEL2_9PLEO</name>
<feature type="transmembrane region" description="Helical" evidence="6">
    <location>
        <begin position="231"/>
        <end position="249"/>
    </location>
</feature>
<evidence type="ECO:0000313" key="9">
    <source>
        <dbReference type="Proteomes" id="UP000700596"/>
    </source>
</evidence>
<keyword evidence="9" id="KW-1185">Reference proteome</keyword>
<evidence type="ECO:0000313" key="8">
    <source>
        <dbReference type="EMBL" id="KAH7135116.1"/>
    </source>
</evidence>
<evidence type="ECO:0000259" key="7">
    <source>
        <dbReference type="Pfam" id="PF20684"/>
    </source>
</evidence>
<dbReference type="Proteomes" id="UP000700596">
    <property type="component" value="Unassembled WGS sequence"/>
</dbReference>
<evidence type="ECO:0000256" key="1">
    <source>
        <dbReference type="ARBA" id="ARBA00004141"/>
    </source>
</evidence>
<evidence type="ECO:0000256" key="4">
    <source>
        <dbReference type="ARBA" id="ARBA00023136"/>
    </source>
</evidence>
<feature type="transmembrane region" description="Helical" evidence="6">
    <location>
        <begin position="145"/>
        <end position="167"/>
    </location>
</feature>
<feature type="transmembrane region" description="Helical" evidence="6">
    <location>
        <begin position="67"/>
        <end position="90"/>
    </location>
</feature>
<feature type="transmembrane region" description="Helical" evidence="6">
    <location>
        <begin position="33"/>
        <end position="55"/>
    </location>
</feature>
<gene>
    <name evidence="8" type="ORF">B0J11DRAFT_501962</name>
</gene>
<feature type="transmembrane region" description="Helical" evidence="6">
    <location>
        <begin position="198"/>
        <end position="219"/>
    </location>
</feature>
<dbReference type="PANTHER" id="PTHR33048:SF129">
    <property type="entry name" value="INTEGRAL MEMBRANE PROTEIN-RELATED"/>
    <property type="match status" value="1"/>
</dbReference>
<comment type="subcellular location">
    <subcellularLocation>
        <location evidence="1">Membrane</location>
        <topology evidence="1">Multi-pass membrane protein</topology>
    </subcellularLocation>
</comment>
<sequence>MSGGGGGSGGRPNFNQGAFGGNNMMDDSTTAPILLGVSGGLLFISITLLIARLWSRLRPTKSLQADDWLILGGTVLAIANYSIIVAAVGFGLGRRTRFVSFRRRRQVLTLIFISQTVWYWAITLVKLSVAALLFRVKRSSRPWRIFIYILMTILVLAALVQTAFQFLQCRPFSVYWDPRVFRSGPVKCFKRSVINGNIVAFSSLQVATDLMFSFIPITFIRKLNVSRREKIFMCILMGLGLFASCAAIVRTMTLQEFYVSRDVFRTNVTVTLWAAVEQQFATIAATLPTLKAFFENVLLRIGAFFYDEKTETEVRGKLVAFGLLGEGDQIERPIQRKPSLLDTPTPRSERKMRDEYGDTIMGKNSEEVDDVMAKEIRAIV</sequence>
<dbReference type="Pfam" id="PF20684">
    <property type="entry name" value="Fung_rhodopsin"/>
    <property type="match status" value="1"/>
</dbReference>
<dbReference type="AlphaFoldDB" id="A0A9P9EEL2"/>
<keyword evidence="2 6" id="KW-0812">Transmembrane</keyword>
<keyword evidence="3 6" id="KW-1133">Transmembrane helix</keyword>
<dbReference type="InterPro" id="IPR049326">
    <property type="entry name" value="Rhodopsin_dom_fungi"/>
</dbReference>
<accession>A0A9P9EEL2</accession>
<feature type="domain" description="Rhodopsin" evidence="7">
    <location>
        <begin position="51"/>
        <end position="295"/>
    </location>
</feature>
<evidence type="ECO:0000256" key="6">
    <source>
        <dbReference type="SAM" id="Phobius"/>
    </source>
</evidence>
<dbReference type="InterPro" id="IPR052337">
    <property type="entry name" value="SAT4-like"/>
</dbReference>
<keyword evidence="4 6" id="KW-0472">Membrane</keyword>
<comment type="caution">
    <text evidence="8">The sequence shown here is derived from an EMBL/GenBank/DDBJ whole genome shotgun (WGS) entry which is preliminary data.</text>
</comment>
<evidence type="ECO:0000256" key="2">
    <source>
        <dbReference type="ARBA" id="ARBA00022692"/>
    </source>
</evidence>
<dbReference type="OrthoDB" id="3897607at2759"/>